<keyword evidence="2" id="KW-1185">Reference proteome</keyword>
<feature type="compositionally biased region" description="Polar residues" evidence="1">
    <location>
        <begin position="203"/>
        <end position="222"/>
    </location>
</feature>
<protein>
    <submittedName>
        <fullName evidence="3">Uncharacterized protein</fullName>
    </submittedName>
</protein>
<accession>A0A1I8FPY7</accession>
<evidence type="ECO:0000256" key="1">
    <source>
        <dbReference type="SAM" id="MobiDB-lite"/>
    </source>
</evidence>
<feature type="region of interest" description="Disordered" evidence="1">
    <location>
        <begin position="1"/>
        <end position="54"/>
    </location>
</feature>
<evidence type="ECO:0000313" key="2">
    <source>
        <dbReference type="Proteomes" id="UP000095280"/>
    </source>
</evidence>
<dbReference type="Proteomes" id="UP000095280">
    <property type="component" value="Unplaced"/>
</dbReference>
<dbReference type="AlphaFoldDB" id="A0A1I8FPY7"/>
<proteinExistence type="predicted"/>
<sequence length="386" mass="41167">MSGGSLPGRPVPEAVRPRRRSVVPDTSADNGETCGGGGGSSGHPTGIRRVGRHQKVAPLAQQLLRQRGVSRIVGASASMALADSNSLITWRRLGLPKRRRPRPSDDSGHRSRPTLAPLLQPRSPAAQNCPEAACSCAGPSAAQQKPEVAARTSLKPAAAERLSLLSNSTPTQSLGGSSQIRRTQNATSVNSAEAGLAARHNSELTASSGGKRSRSTMQSGGTNKKIFSKAVNKSGEVVHSRPVVKPSVASSGEDDDGGDDSGTGSTPVSEDLVRHPEPYHVRILPAMCYLVWRPNMLRRECLIERGSGPTLMLCSHSSLPMQYLIACVRVFIRRVTWLADQSEVSCPETGCPSGSAGQFYSEKFAAYLLHETVIGLQRERIGFYFQ</sequence>
<name>A0A1I8FPY7_9PLAT</name>
<organism evidence="2 3">
    <name type="scientific">Macrostomum lignano</name>
    <dbReference type="NCBI Taxonomy" id="282301"/>
    <lineage>
        <taxon>Eukaryota</taxon>
        <taxon>Metazoa</taxon>
        <taxon>Spiralia</taxon>
        <taxon>Lophotrochozoa</taxon>
        <taxon>Platyhelminthes</taxon>
        <taxon>Rhabditophora</taxon>
        <taxon>Macrostomorpha</taxon>
        <taxon>Macrostomida</taxon>
        <taxon>Macrostomidae</taxon>
        <taxon>Macrostomum</taxon>
    </lineage>
</organism>
<feature type="compositionally biased region" description="Polar residues" evidence="1">
    <location>
        <begin position="164"/>
        <end position="191"/>
    </location>
</feature>
<evidence type="ECO:0000313" key="3">
    <source>
        <dbReference type="WBParaSite" id="maker-unitig_42684-snap-gene-0.1-mRNA-1"/>
    </source>
</evidence>
<feature type="region of interest" description="Disordered" evidence="1">
    <location>
        <begin position="93"/>
        <end position="138"/>
    </location>
</feature>
<feature type="region of interest" description="Disordered" evidence="1">
    <location>
        <begin position="163"/>
        <end position="272"/>
    </location>
</feature>
<reference evidence="3" key="1">
    <citation type="submission" date="2016-11" db="UniProtKB">
        <authorList>
            <consortium name="WormBaseParasite"/>
        </authorList>
    </citation>
    <scope>IDENTIFICATION</scope>
</reference>
<dbReference type="WBParaSite" id="maker-unitig_42684-snap-gene-0.1-mRNA-1">
    <property type="protein sequence ID" value="maker-unitig_42684-snap-gene-0.1-mRNA-1"/>
    <property type="gene ID" value="maker-unitig_42684-snap-gene-0.1"/>
</dbReference>